<dbReference type="RefSeq" id="WP_196419306.1">
    <property type="nucleotide sequence ID" value="NZ_JADQTO010000028.1"/>
</dbReference>
<comment type="caution">
    <text evidence="1">The sequence shown here is derived from an EMBL/GenBank/DDBJ whole genome shotgun (WGS) entry which is preliminary data.</text>
</comment>
<protein>
    <submittedName>
        <fullName evidence="1">Uncharacterized protein</fullName>
    </submittedName>
</protein>
<organism evidence="1 2">
    <name type="scientific">Actinoplanes aureus</name>
    <dbReference type="NCBI Taxonomy" id="2792083"/>
    <lineage>
        <taxon>Bacteria</taxon>
        <taxon>Bacillati</taxon>
        <taxon>Actinomycetota</taxon>
        <taxon>Actinomycetes</taxon>
        <taxon>Micromonosporales</taxon>
        <taxon>Micromonosporaceae</taxon>
        <taxon>Actinoplanes</taxon>
    </lineage>
</organism>
<keyword evidence="2" id="KW-1185">Reference proteome</keyword>
<dbReference type="AlphaFoldDB" id="A0A931CJV8"/>
<accession>A0A931CJV8</accession>
<sequence>MADVPTVAPDDSLVCYLDALRVLGSHAVTVQAALLDAHVAADHAARTAALRSLHCQLREMAGIINAALGAHFTAGSPQ</sequence>
<evidence type="ECO:0000313" key="2">
    <source>
        <dbReference type="Proteomes" id="UP000598146"/>
    </source>
</evidence>
<gene>
    <name evidence="1" type="ORF">I4J89_39385</name>
</gene>
<dbReference type="Proteomes" id="UP000598146">
    <property type="component" value="Unassembled WGS sequence"/>
</dbReference>
<reference evidence="1" key="1">
    <citation type="submission" date="2020-11" db="EMBL/GenBank/DDBJ databases">
        <title>Isolation and identification of active actinomycetes.</title>
        <authorList>
            <person name="Sun X."/>
        </authorList>
    </citation>
    <scope>NUCLEOTIDE SEQUENCE</scope>
    <source>
        <strain evidence="1">NEAU-A11</strain>
    </source>
</reference>
<name>A0A931CJV8_9ACTN</name>
<dbReference type="EMBL" id="JADQTO010000028">
    <property type="protein sequence ID" value="MBG0567528.1"/>
    <property type="molecule type" value="Genomic_DNA"/>
</dbReference>
<proteinExistence type="predicted"/>
<evidence type="ECO:0000313" key="1">
    <source>
        <dbReference type="EMBL" id="MBG0567528.1"/>
    </source>
</evidence>